<name>A0A2U8UV59_9CAUD</name>
<feature type="compositionally biased region" description="Basic and acidic residues" evidence="1">
    <location>
        <begin position="38"/>
        <end position="67"/>
    </location>
</feature>
<protein>
    <submittedName>
        <fullName evidence="2">Capsid scaffolding protein</fullName>
    </submittedName>
</protein>
<evidence type="ECO:0000313" key="2">
    <source>
        <dbReference type="EMBL" id="AWN07896.1"/>
    </source>
</evidence>
<evidence type="ECO:0000313" key="3">
    <source>
        <dbReference type="Proteomes" id="UP000246714"/>
    </source>
</evidence>
<keyword evidence="3" id="KW-1185">Reference proteome</keyword>
<reference evidence="2 3" key="1">
    <citation type="submission" date="2018-05" db="EMBL/GenBank/DDBJ databases">
        <title>Genome sequences of 3 Listeria phages newly induced from lysogenic isolates of Listeria monocytogenes from food and food processing environment.</title>
        <authorList>
            <person name="Vu H.T.K."/>
            <person name="Stasiewicz M.J."/>
            <person name="Benjakul S."/>
            <person name="Vongkamjan K."/>
        </authorList>
    </citation>
    <scope>NUCLEOTIDE SEQUENCE [LARGE SCALE GENOMIC DNA]</scope>
</reference>
<dbReference type="GO" id="GO:0019069">
    <property type="term" value="P:viral capsid assembly"/>
    <property type="evidence" value="ECO:0007669"/>
    <property type="project" value="InterPro"/>
</dbReference>
<dbReference type="EMBL" id="MH341452">
    <property type="protein sequence ID" value="AWN07896.1"/>
    <property type="molecule type" value="Genomic_DNA"/>
</dbReference>
<accession>A0A2U8UV59</accession>
<dbReference type="Pfam" id="PF06810">
    <property type="entry name" value="Phage_scaffold"/>
    <property type="match status" value="1"/>
</dbReference>
<organism evidence="2 3">
    <name type="scientific">Listeria phage PSU-VKH-LP040</name>
    <dbReference type="NCBI Taxonomy" id="2202247"/>
    <lineage>
        <taxon>Viruses</taxon>
        <taxon>Duplodnaviria</taxon>
        <taxon>Heunggongvirae</taxon>
        <taxon>Uroviricota</taxon>
        <taxon>Caudoviricetes</taxon>
        <taxon>Aquingentivirus</taxon>
        <taxon>Aquingentivirus LP040</taxon>
    </lineage>
</organism>
<dbReference type="InterPro" id="IPR009636">
    <property type="entry name" value="SCAF"/>
</dbReference>
<evidence type="ECO:0000256" key="1">
    <source>
        <dbReference type="SAM" id="MobiDB-lite"/>
    </source>
</evidence>
<dbReference type="Proteomes" id="UP000246714">
    <property type="component" value="Segment"/>
</dbReference>
<sequence length="199" mass="22025">MQREYLKGLGLEDEVINKVMAENGKDITAAKQQLSEVEAERDGLKSQLTQRDKDIDDLKKDSGTSEELKKQIEDLQKKNTDLESNYQSEIAETKKNSAIELALASAKAKNPKAVRALLDNDKLELTDEGLKGLDEQLGALQESDAYLFAQESENVAPKWGINGNQTNNNPTSKSLADYSYQELADLKASDPATFESITK</sequence>
<feature type="region of interest" description="Disordered" evidence="1">
    <location>
        <begin position="34"/>
        <end position="67"/>
    </location>
</feature>
<proteinExistence type="predicted"/>